<keyword evidence="3" id="KW-1185">Reference proteome</keyword>
<dbReference type="RefSeq" id="WP_064075645.1">
    <property type="nucleotide sequence ID" value="NZ_CP096563.1"/>
</dbReference>
<sequence>MSPDHSSIFRPFGGSTSQDEPALEAPTHRRWAALLTDLGLHWAYQQFAGVTFTLSTGYSDRSAHLVVEDHASGQFEPPRVIDRRPDDIYVMVTDAPLLNRKPGRIDGLTHSREFIAGIIIEDPTDRGNDFEPIHDAHAAGLARCTICASVGYYDRGHWPENRMFYPCGHKTSDAGHIAPIEWLSSSWAHAVQEVPFEEDRSSRKILREVYGYREL</sequence>
<feature type="region of interest" description="Disordered" evidence="1">
    <location>
        <begin position="1"/>
        <end position="24"/>
    </location>
</feature>
<proteinExistence type="predicted"/>
<evidence type="ECO:0000313" key="2">
    <source>
        <dbReference type="EMBL" id="UPU40831.1"/>
    </source>
</evidence>
<accession>A0AB38R7B9</accession>
<gene>
    <name evidence="2" type="ORF">M0639_17295</name>
</gene>
<name>A0AB38R7B9_RHOSG</name>
<evidence type="ECO:0000256" key="1">
    <source>
        <dbReference type="SAM" id="MobiDB-lite"/>
    </source>
</evidence>
<dbReference type="Proteomes" id="UP000831484">
    <property type="component" value="Chromosome"/>
</dbReference>
<dbReference type="EMBL" id="CP096563">
    <property type="protein sequence ID" value="UPU40831.1"/>
    <property type="molecule type" value="Genomic_DNA"/>
</dbReference>
<evidence type="ECO:0000313" key="3">
    <source>
        <dbReference type="Proteomes" id="UP000831484"/>
    </source>
</evidence>
<dbReference type="AlphaFoldDB" id="A0AB38R7B9"/>
<organism evidence="2 3">
    <name type="scientific">Rhodococcus qingshengii JCM 15477</name>
    <dbReference type="NCBI Taxonomy" id="1303681"/>
    <lineage>
        <taxon>Bacteria</taxon>
        <taxon>Bacillati</taxon>
        <taxon>Actinomycetota</taxon>
        <taxon>Actinomycetes</taxon>
        <taxon>Mycobacteriales</taxon>
        <taxon>Nocardiaceae</taxon>
        <taxon>Rhodococcus</taxon>
        <taxon>Rhodococcus erythropolis group</taxon>
    </lineage>
</organism>
<reference evidence="3" key="1">
    <citation type="journal article" date="2022" name="Environ. Microbiol.">
        <title>Functional analysis, diversity, and distribution of carbendazim hydrolases MheI and CbmA, responsible for the initial step in carbendazim degradation.</title>
        <authorList>
            <person name="Zhang M."/>
            <person name="Bai X."/>
            <person name="Li Q."/>
            <person name="Zhang L."/>
            <person name="Zhu Q."/>
            <person name="Gao S."/>
            <person name="Ke Z."/>
            <person name="Jiang M."/>
            <person name="Hu J."/>
            <person name="Qiu J."/>
            <person name="Hong Q."/>
        </authorList>
    </citation>
    <scope>NUCLEOTIDE SEQUENCE [LARGE SCALE GENOMIC DNA]</scope>
    <source>
        <strain evidence="3">djl-6</strain>
    </source>
</reference>
<protein>
    <submittedName>
        <fullName evidence="2">Uncharacterized protein</fullName>
    </submittedName>
</protein>